<evidence type="ECO:0000256" key="2">
    <source>
        <dbReference type="ARBA" id="ARBA00022737"/>
    </source>
</evidence>
<gene>
    <name evidence="4" type="ORF">Tsubulata_009395</name>
</gene>
<keyword evidence="5" id="KW-1185">Reference proteome</keyword>
<name>A0A9Q0JFT6_9ROSI</name>
<accession>A0A9Q0JFT6</accession>
<dbReference type="InterPro" id="IPR011990">
    <property type="entry name" value="TPR-like_helical_dom_sf"/>
</dbReference>
<dbReference type="GO" id="GO:0010019">
    <property type="term" value="P:chloroplast-nucleus signaling pathway"/>
    <property type="evidence" value="ECO:0007669"/>
    <property type="project" value="TreeGrafter"/>
</dbReference>
<dbReference type="GO" id="GO:0031930">
    <property type="term" value="P:mitochondria-nucleus signaling pathway"/>
    <property type="evidence" value="ECO:0007669"/>
    <property type="project" value="TreeGrafter"/>
</dbReference>
<feature type="repeat" description="PPR" evidence="3">
    <location>
        <begin position="79"/>
        <end position="113"/>
    </location>
</feature>
<dbReference type="PANTHER" id="PTHR47936:SF1">
    <property type="entry name" value="PENTATRICOPEPTIDE REPEAT-CONTAINING PROTEIN GUN1, CHLOROPLASTIC"/>
    <property type="match status" value="1"/>
</dbReference>
<proteinExistence type="inferred from homology"/>
<evidence type="ECO:0000256" key="1">
    <source>
        <dbReference type="ARBA" id="ARBA00007626"/>
    </source>
</evidence>
<dbReference type="AlphaFoldDB" id="A0A9Q0JFT6"/>
<evidence type="ECO:0000256" key="3">
    <source>
        <dbReference type="PROSITE-ProRule" id="PRU00708"/>
    </source>
</evidence>
<comment type="caution">
    <text evidence="4">The sequence shown here is derived from an EMBL/GenBank/DDBJ whole genome shotgun (WGS) entry which is preliminary data.</text>
</comment>
<dbReference type="PANTHER" id="PTHR47936">
    <property type="entry name" value="PPR_LONG DOMAIN-CONTAINING PROTEIN"/>
    <property type="match status" value="1"/>
</dbReference>
<dbReference type="Pfam" id="PF01535">
    <property type="entry name" value="PPR"/>
    <property type="match status" value="1"/>
</dbReference>
<dbReference type="GO" id="GO:0009507">
    <property type="term" value="C:chloroplast"/>
    <property type="evidence" value="ECO:0007669"/>
    <property type="project" value="TreeGrafter"/>
</dbReference>
<evidence type="ECO:0000313" key="5">
    <source>
        <dbReference type="Proteomes" id="UP001141552"/>
    </source>
</evidence>
<dbReference type="Proteomes" id="UP001141552">
    <property type="component" value="Unassembled WGS sequence"/>
</dbReference>
<organism evidence="4 5">
    <name type="scientific">Turnera subulata</name>
    <dbReference type="NCBI Taxonomy" id="218843"/>
    <lineage>
        <taxon>Eukaryota</taxon>
        <taxon>Viridiplantae</taxon>
        <taxon>Streptophyta</taxon>
        <taxon>Embryophyta</taxon>
        <taxon>Tracheophyta</taxon>
        <taxon>Spermatophyta</taxon>
        <taxon>Magnoliopsida</taxon>
        <taxon>eudicotyledons</taxon>
        <taxon>Gunneridae</taxon>
        <taxon>Pentapetalae</taxon>
        <taxon>rosids</taxon>
        <taxon>fabids</taxon>
        <taxon>Malpighiales</taxon>
        <taxon>Passifloraceae</taxon>
        <taxon>Turnera</taxon>
    </lineage>
</organism>
<dbReference type="Gene3D" id="1.25.40.10">
    <property type="entry name" value="Tetratricopeptide repeat domain"/>
    <property type="match status" value="1"/>
</dbReference>
<comment type="similarity">
    <text evidence="1">Belongs to the PPR family. P subfamily.</text>
</comment>
<dbReference type="OrthoDB" id="185373at2759"/>
<keyword evidence="2" id="KW-0677">Repeat</keyword>
<reference evidence="4" key="2">
    <citation type="journal article" date="2023" name="Plants (Basel)">
        <title>Annotation of the Turnera subulata (Passifloraceae) Draft Genome Reveals the S-Locus Evolved after the Divergence of Turneroideae from Passifloroideae in a Stepwise Manner.</title>
        <authorList>
            <person name="Henning P.M."/>
            <person name="Roalson E.H."/>
            <person name="Mir W."/>
            <person name="McCubbin A.G."/>
            <person name="Shore J.S."/>
        </authorList>
    </citation>
    <scope>NUCLEOTIDE SEQUENCE</scope>
    <source>
        <strain evidence="4">F60SS</strain>
    </source>
</reference>
<dbReference type="EMBL" id="JAKUCV010002898">
    <property type="protein sequence ID" value="KAJ4841051.1"/>
    <property type="molecule type" value="Genomic_DNA"/>
</dbReference>
<evidence type="ECO:0000313" key="4">
    <source>
        <dbReference type="EMBL" id="KAJ4841051.1"/>
    </source>
</evidence>
<reference evidence="4" key="1">
    <citation type="submission" date="2022-02" db="EMBL/GenBank/DDBJ databases">
        <authorList>
            <person name="Henning P.M."/>
            <person name="McCubbin A.G."/>
            <person name="Shore J.S."/>
        </authorList>
    </citation>
    <scope>NUCLEOTIDE SEQUENCE</scope>
    <source>
        <strain evidence="4">F60SS</strain>
        <tissue evidence="4">Leaves</tissue>
    </source>
</reference>
<dbReference type="PROSITE" id="PS51375">
    <property type="entry name" value="PPR"/>
    <property type="match status" value="2"/>
</dbReference>
<sequence>MGCLVDGLCKDGRTSDAINFFLENTGGGSTWKQSDAGETLCSPNHVVYTSLIQALCQDGQSFKATKFVRDMRRDGIRPDAQTYAIILKGHLQSKHMIDVMMLHADMIKMGILPDEVLYKVLVRGYQENGYLKSAERCSESWNQVIGV</sequence>
<dbReference type="NCBIfam" id="TIGR00756">
    <property type="entry name" value="PPR"/>
    <property type="match status" value="2"/>
</dbReference>
<protein>
    <recommendedName>
        <fullName evidence="6">Pentatricopeptide repeat-containing protein</fullName>
    </recommendedName>
</protein>
<evidence type="ECO:0008006" key="6">
    <source>
        <dbReference type="Google" id="ProtNLM"/>
    </source>
</evidence>
<dbReference type="Pfam" id="PF13041">
    <property type="entry name" value="PPR_2"/>
    <property type="match status" value="1"/>
</dbReference>
<dbReference type="InterPro" id="IPR002885">
    <property type="entry name" value="PPR_rpt"/>
</dbReference>
<feature type="repeat" description="PPR" evidence="3">
    <location>
        <begin position="44"/>
        <end position="78"/>
    </location>
</feature>